<dbReference type="Gene3D" id="3.30.2010.10">
    <property type="entry name" value="Metalloproteases ('zincins'), catalytic domain"/>
    <property type="match status" value="1"/>
</dbReference>
<keyword evidence="5" id="KW-0862">Zinc</keyword>
<gene>
    <name evidence="9" type="ORF">G0P99_11755</name>
</gene>
<dbReference type="PANTHER" id="PTHR22726:SF1">
    <property type="entry name" value="METALLOENDOPEPTIDASE OMA1, MITOCHONDRIAL"/>
    <property type="match status" value="1"/>
</dbReference>
<dbReference type="RefSeq" id="WP_164129981.1">
    <property type="nucleotide sequence ID" value="NZ_JAAGOX010000017.1"/>
</dbReference>
<dbReference type="InterPro" id="IPR001915">
    <property type="entry name" value="Peptidase_M48"/>
</dbReference>
<accession>A0A6B2NUQ9</accession>
<dbReference type="PROSITE" id="PS50005">
    <property type="entry name" value="TPR"/>
    <property type="match status" value="1"/>
</dbReference>
<name>A0A6B2NUQ9_9RHOB</name>
<evidence type="ECO:0000256" key="2">
    <source>
        <dbReference type="ARBA" id="ARBA00022670"/>
    </source>
</evidence>
<dbReference type="EMBL" id="JAAGOX010000017">
    <property type="protein sequence ID" value="NDW45635.1"/>
    <property type="molecule type" value="Genomic_DNA"/>
</dbReference>
<organism evidence="9">
    <name type="scientific">Ruegeria sp. PrR005</name>
    <dbReference type="NCBI Taxonomy" id="2706882"/>
    <lineage>
        <taxon>Bacteria</taxon>
        <taxon>Pseudomonadati</taxon>
        <taxon>Pseudomonadota</taxon>
        <taxon>Alphaproteobacteria</taxon>
        <taxon>Rhodobacterales</taxon>
        <taxon>Roseobacteraceae</taxon>
        <taxon>Ruegeria</taxon>
    </lineage>
</organism>
<evidence type="ECO:0000259" key="8">
    <source>
        <dbReference type="Pfam" id="PF01435"/>
    </source>
</evidence>
<dbReference type="InterPro" id="IPR051156">
    <property type="entry name" value="Mito/Outer_Membr_Metalloprot"/>
</dbReference>
<comment type="cofactor">
    <cofactor evidence="1">
        <name>Zn(2+)</name>
        <dbReference type="ChEBI" id="CHEBI:29105"/>
    </cofactor>
</comment>
<keyword evidence="7" id="KW-0802">TPR repeat</keyword>
<keyword evidence="6 9" id="KW-0482">Metalloprotease</keyword>
<keyword evidence="3" id="KW-0479">Metal-binding</keyword>
<dbReference type="AlphaFoldDB" id="A0A6B2NUQ9"/>
<keyword evidence="4" id="KW-0378">Hydrolase</keyword>
<proteinExistence type="predicted"/>
<dbReference type="GO" id="GO:0004222">
    <property type="term" value="F:metalloendopeptidase activity"/>
    <property type="evidence" value="ECO:0007669"/>
    <property type="project" value="InterPro"/>
</dbReference>
<feature type="repeat" description="TPR" evidence="7">
    <location>
        <begin position="459"/>
        <end position="492"/>
    </location>
</feature>
<keyword evidence="2 9" id="KW-0645">Protease</keyword>
<dbReference type="InterPro" id="IPR019734">
    <property type="entry name" value="TPR_rpt"/>
</dbReference>
<comment type="caution">
    <text evidence="9">The sequence shown here is derived from an EMBL/GenBank/DDBJ whole genome shotgun (WGS) entry which is preliminary data.</text>
</comment>
<dbReference type="SMART" id="SM00028">
    <property type="entry name" value="TPR"/>
    <property type="match status" value="6"/>
</dbReference>
<sequence>MAALHRNLYRLLLAGLFVLSAVMLATSPTRYKVDLDALMGIWGDVIRDVDSVVRTIRISTELEIEFGDEIAGVYSTTPSGVGDQEYVAAVGAKVAAQTRRSDIPWTFHIVDAQYSNAWAILGGHVFITTGMLDEMESEAELAGILGHEIAHIDLYHCVNLVQNQMILERLGLGDIGAIIALGERFLLLGYSEVEEAEADRYGMLLTAQAGYSPLNVFDTFRRFYLREEYGQESEASRGPEGEIIASLSTALEDYFNTHPPFSDRLDALRAMLDANARGWEGKSFRVGRTTYADRTFVEGDAAPGENWTFSKNAPDYLAARAELAFLLGRDAEAERYLGRLREIAPEDTRIGYLSGLLAGRIEPERPSVMPSPGPAIETPEPKIPQEVRDLAQDGWDEFKNGRYAEAIRKLEEAIARAPEYRWALGNLAWVYAAAGLPEYRKPERAIFLAERAIEIEPRSAYLDTLGNAYILIGEHTRARDAYDRAIAIEQEYREMLRNDLVYLGYLTAGAPDSDLTEALTKAIETGHAPFVLAESRERIMHLMTSDLEQARAEYEFLSILYPFHPDIATLATGLGITHPVERIDELSVAGDFVAAVELGRDLLWKDPENLQLKRALSSALFELARREAGDDNPEDALAHYTEAIDLRDGVFAVALNNRAILHAKGDDTYLALLDINRALRIDPEKSLYHANRCLFLRLRGQNDSALTSCEMAFEVGLPADQGNRSWVYLQRGTVRRLLGDLDGASADFRGSVQLARSEIIRKVQELMAAAGFYSETVDGQLNDALLQAVENCIRFDECYAQAVGQMDYLIDFLQ</sequence>
<evidence type="ECO:0000256" key="3">
    <source>
        <dbReference type="ARBA" id="ARBA00022723"/>
    </source>
</evidence>
<dbReference type="CDD" id="cd07324">
    <property type="entry name" value="M48C_Oma1-like"/>
    <property type="match status" value="1"/>
</dbReference>
<evidence type="ECO:0000313" key="9">
    <source>
        <dbReference type="EMBL" id="NDW45635.1"/>
    </source>
</evidence>
<dbReference type="InterPro" id="IPR011990">
    <property type="entry name" value="TPR-like_helical_dom_sf"/>
</dbReference>
<reference evidence="9" key="1">
    <citation type="submission" date="2020-02" db="EMBL/GenBank/DDBJ databases">
        <title>Delineation of the pyrene-degrading pathway in Roseobacter clade bacteria by genomic analysis.</title>
        <authorList>
            <person name="Zhou H."/>
            <person name="Wang H."/>
        </authorList>
    </citation>
    <scope>NUCLEOTIDE SEQUENCE</scope>
    <source>
        <strain evidence="9">PrR005</strain>
    </source>
</reference>
<evidence type="ECO:0000256" key="6">
    <source>
        <dbReference type="ARBA" id="ARBA00023049"/>
    </source>
</evidence>
<evidence type="ECO:0000256" key="1">
    <source>
        <dbReference type="ARBA" id="ARBA00001947"/>
    </source>
</evidence>
<evidence type="ECO:0000256" key="7">
    <source>
        <dbReference type="PROSITE-ProRule" id="PRU00339"/>
    </source>
</evidence>
<dbReference type="Pfam" id="PF14559">
    <property type="entry name" value="TPR_19"/>
    <property type="match status" value="1"/>
</dbReference>
<feature type="domain" description="Peptidase M48" evidence="8">
    <location>
        <begin position="84"/>
        <end position="271"/>
    </location>
</feature>
<dbReference type="SUPFAM" id="SSF48452">
    <property type="entry name" value="TPR-like"/>
    <property type="match status" value="2"/>
</dbReference>
<evidence type="ECO:0000256" key="4">
    <source>
        <dbReference type="ARBA" id="ARBA00022801"/>
    </source>
</evidence>
<protein>
    <submittedName>
        <fullName evidence="9">M48 family metalloprotease</fullName>
    </submittedName>
</protein>
<dbReference type="GO" id="GO:0046872">
    <property type="term" value="F:metal ion binding"/>
    <property type="evidence" value="ECO:0007669"/>
    <property type="project" value="UniProtKB-KW"/>
</dbReference>
<dbReference type="GO" id="GO:0016020">
    <property type="term" value="C:membrane"/>
    <property type="evidence" value="ECO:0007669"/>
    <property type="project" value="TreeGrafter"/>
</dbReference>
<dbReference type="Pfam" id="PF01435">
    <property type="entry name" value="Peptidase_M48"/>
    <property type="match status" value="1"/>
</dbReference>
<dbReference type="PANTHER" id="PTHR22726">
    <property type="entry name" value="METALLOENDOPEPTIDASE OMA1"/>
    <property type="match status" value="1"/>
</dbReference>
<evidence type="ECO:0000256" key="5">
    <source>
        <dbReference type="ARBA" id="ARBA00022833"/>
    </source>
</evidence>
<dbReference type="GO" id="GO:0051603">
    <property type="term" value="P:proteolysis involved in protein catabolic process"/>
    <property type="evidence" value="ECO:0007669"/>
    <property type="project" value="TreeGrafter"/>
</dbReference>
<dbReference type="Gene3D" id="1.25.40.10">
    <property type="entry name" value="Tetratricopeptide repeat domain"/>
    <property type="match status" value="2"/>
</dbReference>